<accession>A0AAE0Y7W9</accession>
<keyword evidence="2" id="KW-1185">Reference proteome</keyword>
<proteinExistence type="predicted"/>
<organism evidence="1 2">
    <name type="scientific">Elysia crispata</name>
    <name type="common">lettuce slug</name>
    <dbReference type="NCBI Taxonomy" id="231223"/>
    <lineage>
        <taxon>Eukaryota</taxon>
        <taxon>Metazoa</taxon>
        <taxon>Spiralia</taxon>
        <taxon>Lophotrochozoa</taxon>
        <taxon>Mollusca</taxon>
        <taxon>Gastropoda</taxon>
        <taxon>Heterobranchia</taxon>
        <taxon>Euthyneura</taxon>
        <taxon>Panpulmonata</taxon>
        <taxon>Sacoglossa</taxon>
        <taxon>Placobranchoidea</taxon>
        <taxon>Plakobranchidae</taxon>
        <taxon>Elysia</taxon>
    </lineage>
</organism>
<evidence type="ECO:0000313" key="2">
    <source>
        <dbReference type="Proteomes" id="UP001283361"/>
    </source>
</evidence>
<dbReference type="EMBL" id="JAWDGP010006736">
    <property type="protein sequence ID" value="KAK3736168.1"/>
    <property type="molecule type" value="Genomic_DNA"/>
</dbReference>
<name>A0AAE0Y7W9_9GAST</name>
<reference evidence="1" key="1">
    <citation type="journal article" date="2023" name="G3 (Bethesda)">
        <title>A reference genome for the long-term kleptoplast-retaining sea slug Elysia crispata morphotype clarki.</title>
        <authorList>
            <person name="Eastman K.E."/>
            <person name="Pendleton A.L."/>
            <person name="Shaikh M.A."/>
            <person name="Suttiyut T."/>
            <person name="Ogas R."/>
            <person name="Tomko P."/>
            <person name="Gavelis G."/>
            <person name="Widhalm J.R."/>
            <person name="Wisecaver J.H."/>
        </authorList>
    </citation>
    <scope>NUCLEOTIDE SEQUENCE</scope>
    <source>
        <strain evidence="1">ECLA1</strain>
    </source>
</reference>
<gene>
    <name evidence="1" type="ORF">RRG08_006206</name>
</gene>
<dbReference type="AlphaFoldDB" id="A0AAE0Y7W9"/>
<dbReference type="Proteomes" id="UP001283361">
    <property type="component" value="Unassembled WGS sequence"/>
</dbReference>
<sequence>MSQALSALVYFATWFPTRELWRGLSKHPDDPQSTGFSIIRKISALRPARQTLKKFFVNNRNERGPPSRLLLDFKSSKQNQSKIRSFLKRLEWAEFGPSFSSRTISMNRLFLLRRYLHWSMKDIAFKLAQRIELKTILCGTAKPNLTATTVSTFLAVGLFTIMNFTNIFCLYSSRSLGSECSFHEELNAFRLIFGKMLSRIAATPPQREAALAGARRSPGMVSLLVSSSDCRLMAAPEEDLVEVVRQTQRRRTNTGRVRMQVPDYRKKTVFTYISHTGEWHEYLTMGRKQSSPTFLISHTGEWHEYPTMGRKQSSLTFHQPTLKSGQGVPSTMGRKQSSLLHFISHTGEWHEYPTMWKKNSFHLHLASATLESGMTTLESGIEYLELWEEKTVFYLHFISHTGEAGHEYPDYGKKTVFTSHFISHTSKSGMST</sequence>
<evidence type="ECO:0000313" key="1">
    <source>
        <dbReference type="EMBL" id="KAK3736168.1"/>
    </source>
</evidence>
<protein>
    <submittedName>
        <fullName evidence="1">Uncharacterized protein</fullName>
    </submittedName>
</protein>
<comment type="caution">
    <text evidence="1">The sequence shown here is derived from an EMBL/GenBank/DDBJ whole genome shotgun (WGS) entry which is preliminary data.</text>
</comment>